<name>A0A5B6UY23_9ROSI</name>
<comment type="caution">
    <text evidence="1">The sequence shown here is derived from an EMBL/GenBank/DDBJ whole genome shotgun (WGS) entry which is preliminary data.</text>
</comment>
<keyword evidence="1" id="KW-0808">Transferase</keyword>
<keyword evidence="2" id="KW-1185">Reference proteome</keyword>
<dbReference type="GO" id="GO:0003964">
    <property type="term" value="F:RNA-directed DNA polymerase activity"/>
    <property type="evidence" value="ECO:0007669"/>
    <property type="project" value="UniProtKB-KW"/>
</dbReference>
<dbReference type="Proteomes" id="UP000325315">
    <property type="component" value="Unassembled WGS sequence"/>
</dbReference>
<keyword evidence="1" id="KW-0548">Nucleotidyltransferase</keyword>
<dbReference type="AlphaFoldDB" id="A0A5B6UY23"/>
<protein>
    <submittedName>
        <fullName evidence="1">RNA-directed DNA polymerase</fullName>
    </submittedName>
</protein>
<gene>
    <name evidence="1" type="ORF">EPI10_028860</name>
</gene>
<dbReference type="EMBL" id="SMMG02000009">
    <property type="protein sequence ID" value="KAA3462368.1"/>
    <property type="molecule type" value="Genomic_DNA"/>
</dbReference>
<evidence type="ECO:0000313" key="2">
    <source>
        <dbReference type="Proteomes" id="UP000325315"/>
    </source>
</evidence>
<sequence>MRSYHFPFTNLHRGNAFSLVYGMEEIFPIRRFFPLKLRFLLFEEDVESYPSWLDIPKTKMQTYDKKVHPREFHEGDLMPNWEGPYVVKKVFSGGVLILTEMDVTNLPNHVNSDSIKKYFT</sequence>
<evidence type="ECO:0000313" key="1">
    <source>
        <dbReference type="EMBL" id="KAA3462368.1"/>
    </source>
</evidence>
<reference evidence="1" key="1">
    <citation type="submission" date="2019-08" db="EMBL/GenBank/DDBJ databases">
        <authorList>
            <person name="Liu F."/>
        </authorList>
    </citation>
    <scope>NUCLEOTIDE SEQUENCE [LARGE SCALE GENOMIC DNA]</scope>
    <source>
        <strain evidence="1">PA1801</strain>
        <tissue evidence="1">Leaf</tissue>
    </source>
</reference>
<keyword evidence="1" id="KW-0695">RNA-directed DNA polymerase</keyword>
<organism evidence="1 2">
    <name type="scientific">Gossypium australe</name>
    <dbReference type="NCBI Taxonomy" id="47621"/>
    <lineage>
        <taxon>Eukaryota</taxon>
        <taxon>Viridiplantae</taxon>
        <taxon>Streptophyta</taxon>
        <taxon>Embryophyta</taxon>
        <taxon>Tracheophyta</taxon>
        <taxon>Spermatophyta</taxon>
        <taxon>Magnoliopsida</taxon>
        <taxon>eudicotyledons</taxon>
        <taxon>Gunneridae</taxon>
        <taxon>Pentapetalae</taxon>
        <taxon>rosids</taxon>
        <taxon>malvids</taxon>
        <taxon>Malvales</taxon>
        <taxon>Malvaceae</taxon>
        <taxon>Malvoideae</taxon>
        <taxon>Gossypium</taxon>
    </lineage>
</organism>
<accession>A0A5B6UY23</accession>
<dbReference type="OrthoDB" id="1414481at2759"/>
<proteinExistence type="predicted"/>